<evidence type="ECO:0000256" key="1">
    <source>
        <dbReference type="SAM" id="Phobius"/>
    </source>
</evidence>
<keyword evidence="1" id="KW-0472">Membrane</keyword>
<evidence type="ECO:0000313" key="4">
    <source>
        <dbReference type="Proteomes" id="UP000294530"/>
    </source>
</evidence>
<feature type="signal peptide" evidence="2">
    <location>
        <begin position="1"/>
        <end position="23"/>
    </location>
</feature>
<keyword evidence="1" id="KW-1133">Transmembrane helix</keyword>
<dbReference type="KEGG" id="blac:94350866"/>
<dbReference type="AlphaFoldDB" id="A0A976FGD6"/>
<keyword evidence="4" id="KW-1185">Reference proteome</keyword>
<evidence type="ECO:0000313" key="3">
    <source>
        <dbReference type="EMBL" id="TDH66280.1"/>
    </source>
</evidence>
<protein>
    <recommendedName>
        <fullName evidence="5">RxLR effector protein</fullName>
    </recommendedName>
</protein>
<evidence type="ECO:0008006" key="5">
    <source>
        <dbReference type="Google" id="ProtNLM"/>
    </source>
</evidence>
<organism evidence="3 4">
    <name type="scientific">Bremia lactucae</name>
    <name type="common">Lettuce downy mildew</name>
    <dbReference type="NCBI Taxonomy" id="4779"/>
    <lineage>
        <taxon>Eukaryota</taxon>
        <taxon>Sar</taxon>
        <taxon>Stramenopiles</taxon>
        <taxon>Oomycota</taxon>
        <taxon>Peronosporomycetes</taxon>
        <taxon>Peronosporales</taxon>
        <taxon>Peronosporaceae</taxon>
        <taxon>Bremia</taxon>
    </lineage>
</organism>
<feature type="chain" id="PRO_5037126710" description="RxLR effector protein" evidence="2">
    <location>
        <begin position="24"/>
        <end position="112"/>
    </location>
</feature>
<comment type="caution">
    <text evidence="3">The sequence shown here is derived from an EMBL/GenBank/DDBJ whole genome shotgun (WGS) entry which is preliminary data.</text>
</comment>
<reference evidence="3 4" key="1">
    <citation type="journal article" date="2021" name="Genome Biol.">
        <title>AFLAP: assembly-free linkage analysis pipeline using k-mers from genome sequencing data.</title>
        <authorList>
            <person name="Fletcher K."/>
            <person name="Zhang L."/>
            <person name="Gil J."/>
            <person name="Han R."/>
            <person name="Cavanaugh K."/>
            <person name="Michelmore R."/>
        </authorList>
    </citation>
    <scope>NUCLEOTIDE SEQUENCE [LARGE SCALE GENOMIC DNA]</scope>
    <source>
        <strain evidence="3 4">SF5</strain>
    </source>
</reference>
<gene>
    <name evidence="3" type="ORF">CCR75_007131</name>
</gene>
<name>A0A976FGD6_BRELC</name>
<dbReference type="GeneID" id="94350866"/>
<dbReference type="Proteomes" id="UP000294530">
    <property type="component" value="Unassembled WGS sequence"/>
</dbReference>
<sequence>MRGAGLLVVAVFICISFSSFTDAQDAAQVDKHEHKANRRLKPFHANSIVTTGNELEERGIGSRITKMFSKKVEKGDNVVLKPKKFSWGKFFLGTFAGIIVISIAASCYGAYF</sequence>
<keyword evidence="2" id="KW-0732">Signal</keyword>
<dbReference type="EMBL" id="SHOA02000018">
    <property type="protein sequence ID" value="TDH66280.1"/>
    <property type="molecule type" value="Genomic_DNA"/>
</dbReference>
<feature type="transmembrane region" description="Helical" evidence="1">
    <location>
        <begin position="90"/>
        <end position="111"/>
    </location>
</feature>
<accession>A0A976FGD6</accession>
<keyword evidence="1" id="KW-0812">Transmembrane</keyword>
<dbReference type="RefSeq" id="XP_067815779.1">
    <property type="nucleotide sequence ID" value="XM_067965195.1"/>
</dbReference>
<proteinExistence type="predicted"/>
<evidence type="ECO:0000256" key="2">
    <source>
        <dbReference type="SAM" id="SignalP"/>
    </source>
</evidence>